<dbReference type="OrthoDB" id="2130750at2759"/>
<proteinExistence type="predicted"/>
<keyword evidence="2" id="KW-1185">Reference proteome</keyword>
<protein>
    <submittedName>
        <fullName evidence="1">Uncharacterized protein</fullName>
    </submittedName>
</protein>
<dbReference type="AlphaFoldDB" id="X6L8P4"/>
<reference evidence="1 2" key="1">
    <citation type="journal article" date="2013" name="Curr. Biol.">
        <title>The Genome of the Foraminiferan Reticulomyxa filosa.</title>
        <authorList>
            <person name="Glockner G."/>
            <person name="Hulsmann N."/>
            <person name="Schleicher M."/>
            <person name="Noegel A.A."/>
            <person name="Eichinger L."/>
            <person name="Gallinger C."/>
            <person name="Pawlowski J."/>
            <person name="Sierra R."/>
            <person name="Euteneuer U."/>
            <person name="Pillet L."/>
            <person name="Moustafa A."/>
            <person name="Platzer M."/>
            <person name="Groth M."/>
            <person name="Szafranski K."/>
            <person name="Schliwa M."/>
        </authorList>
    </citation>
    <scope>NUCLEOTIDE SEQUENCE [LARGE SCALE GENOMIC DNA]</scope>
</reference>
<dbReference type="EMBL" id="ASPP01050773">
    <property type="protein sequence ID" value="ETN97109.1"/>
    <property type="molecule type" value="Genomic_DNA"/>
</dbReference>
<comment type="caution">
    <text evidence="1">The sequence shown here is derived from an EMBL/GenBank/DDBJ whole genome shotgun (WGS) entry which is preliminary data.</text>
</comment>
<evidence type="ECO:0000313" key="2">
    <source>
        <dbReference type="Proteomes" id="UP000023152"/>
    </source>
</evidence>
<name>X6L8P4_RETFI</name>
<gene>
    <name evidence="1" type="ORF">RFI_40423</name>
</gene>
<sequence>MWLSAIEFESCGAKHVSYATLAAWSFSMKKLMKLRWIVVILMQPTELFGFCCDVGKQSDGSNDNALDDEDDATPPPQAPLPKIKFKIGDYVKLSRGKAAVVKYIGETDLMKRNITSLELVHRTLDDAMTRCEERNILKQTYVVVISHEGPSFPSSDFVSSCKYTASRKGQSNQESFQIDRIYLFATSLIDRALTLNYVCLFCSKRIGIFAKRRSIFKIRSVPETIATDESDDKREDLVLNGVRKKKVNLTIFFFKRRIMLNFEIEKIDNTVYYYLSIVVEIEGRVGQINKTKFNNYVCIF</sequence>
<evidence type="ECO:0000313" key="1">
    <source>
        <dbReference type="EMBL" id="ETN97109.1"/>
    </source>
</evidence>
<organism evidence="1 2">
    <name type="scientific">Reticulomyxa filosa</name>
    <dbReference type="NCBI Taxonomy" id="46433"/>
    <lineage>
        <taxon>Eukaryota</taxon>
        <taxon>Sar</taxon>
        <taxon>Rhizaria</taxon>
        <taxon>Retaria</taxon>
        <taxon>Foraminifera</taxon>
        <taxon>Monothalamids</taxon>
        <taxon>Reticulomyxidae</taxon>
        <taxon>Reticulomyxa</taxon>
    </lineage>
</organism>
<accession>X6L8P4</accession>
<dbReference type="Proteomes" id="UP000023152">
    <property type="component" value="Unassembled WGS sequence"/>
</dbReference>